<keyword evidence="1" id="KW-0472">Membrane</keyword>
<organism evidence="2 3">
    <name type="scientific">Pseudoalteromonas aurantia 208</name>
    <dbReference type="NCBI Taxonomy" id="1314867"/>
    <lineage>
        <taxon>Bacteria</taxon>
        <taxon>Pseudomonadati</taxon>
        <taxon>Pseudomonadota</taxon>
        <taxon>Gammaproteobacteria</taxon>
        <taxon>Alteromonadales</taxon>
        <taxon>Pseudoalteromonadaceae</taxon>
        <taxon>Pseudoalteromonas</taxon>
    </lineage>
</organism>
<dbReference type="InterPro" id="IPR025489">
    <property type="entry name" value="DUF4381"/>
</dbReference>
<dbReference type="EMBL" id="AQGV01000012">
    <property type="protein sequence ID" value="MBE0368830.1"/>
    <property type="molecule type" value="Genomic_DNA"/>
</dbReference>
<keyword evidence="1" id="KW-0812">Transmembrane</keyword>
<comment type="caution">
    <text evidence="2">The sequence shown here is derived from an EMBL/GenBank/DDBJ whole genome shotgun (WGS) entry which is preliminary data.</text>
</comment>
<dbReference type="Proteomes" id="UP000615755">
    <property type="component" value="Unassembled WGS sequence"/>
</dbReference>
<accession>A0ABR9ECY3</accession>
<evidence type="ECO:0000313" key="2">
    <source>
        <dbReference type="EMBL" id="MBE0368830.1"/>
    </source>
</evidence>
<keyword evidence="3" id="KW-1185">Reference proteome</keyword>
<sequence>MQASPLDALHDVLPPSEVSWWPLSPVAWAALISTLLLIGLICRLLYTAHCHKQAKKQAINQSQLHQNDPQALHILLKRLAKHYYGTLATTQSQNKWASILSQLSGQTFNEQELNSLYAPVPNEHLAKKLSVAIRTFKLKEKVNV</sequence>
<dbReference type="Pfam" id="PF14316">
    <property type="entry name" value="DUF4381"/>
    <property type="match status" value="1"/>
</dbReference>
<evidence type="ECO:0000313" key="3">
    <source>
        <dbReference type="Proteomes" id="UP000615755"/>
    </source>
</evidence>
<reference evidence="2 3" key="1">
    <citation type="submission" date="2015-03" db="EMBL/GenBank/DDBJ databases">
        <title>Genome sequence of Pseudoalteromonas aurantia.</title>
        <authorList>
            <person name="Xie B.-B."/>
            <person name="Rong J.-C."/>
            <person name="Qin Q.-L."/>
            <person name="Zhang Y.-Z."/>
        </authorList>
    </citation>
    <scope>NUCLEOTIDE SEQUENCE [LARGE SCALE GENOMIC DNA]</scope>
    <source>
        <strain evidence="2 3">208</strain>
    </source>
</reference>
<name>A0ABR9ECY3_9GAMM</name>
<protein>
    <recommendedName>
        <fullName evidence="4">DUF4381 domain-containing protein</fullName>
    </recommendedName>
</protein>
<feature type="transmembrane region" description="Helical" evidence="1">
    <location>
        <begin position="26"/>
        <end position="46"/>
    </location>
</feature>
<proteinExistence type="predicted"/>
<evidence type="ECO:0000256" key="1">
    <source>
        <dbReference type="SAM" id="Phobius"/>
    </source>
</evidence>
<keyword evidence="1" id="KW-1133">Transmembrane helix</keyword>
<gene>
    <name evidence="2" type="ORF">PAUR_a2541</name>
</gene>
<evidence type="ECO:0008006" key="4">
    <source>
        <dbReference type="Google" id="ProtNLM"/>
    </source>
</evidence>
<dbReference type="RefSeq" id="WP_192508049.1">
    <property type="nucleotide sequence ID" value="NZ_AQGV01000012.1"/>
</dbReference>